<name>A0A832MNU0_UNCEI</name>
<sequence>MSASSATAAGVASDSVVWRIEIGVASEYTNELFFEDAFVDTTFLGRRLVESPEARGAAVFSVAARGSHGAGAGRWDVANELSLGNLVQRNALSGLWRSEATPEWLWSAAPRVEWRRDRSFGRDLAEWRAQLRARVRRGYLASFRTAEAGVTAELLRADGVGSELLLDRQAAGVFAAFGQSAPGTPDLWVGLASTARAFPDSIERDHWEHRGELRARWDAGGDAVLALEFEGARRATRRVVVSFPLS</sequence>
<organism evidence="1">
    <name type="scientific">Eiseniibacteriota bacterium</name>
    <dbReference type="NCBI Taxonomy" id="2212470"/>
    <lineage>
        <taxon>Bacteria</taxon>
        <taxon>Candidatus Eiseniibacteriota</taxon>
    </lineage>
</organism>
<proteinExistence type="predicted"/>
<evidence type="ECO:0000313" key="1">
    <source>
        <dbReference type="EMBL" id="HGZ44498.1"/>
    </source>
</evidence>
<dbReference type="EMBL" id="DSQF01000030">
    <property type="protein sequence ID" value="HGZ44498.1"/>
    <property type="molecule type" value="Genomic_DNA"/>
</dbReference>
<comment type="caution">
    <text evidence="1">The sequence shown here is derived from an EMBL/GenBank/DDBJ whole genome shotgun (WGS) entry which is preliminary data.</text>
</comment>
<gene>
    <name evidence="1" type="ORF">ENR23_14010</name>
</gene>
<accession>A0A832MNU0</accession>
<protein>
    <submittedName>
        <fullName evidence="1">Uncharacterized protein</fullName>
    </submittedName>
</protein>
<reference evidence="1" key="1">
    <citation type="journal article" date="2020" name="mSystems">
        <title>Genome- and Community-Level Interaction Insights into Carbon Utilization and Element Cycling Functions of Hydrothermarchaeota in Hydrothermal Sediment.</title>
        <authorList>
            <person name="Zhou Z."/>
            <person name="Liu Y."/>
            <person name="Xu W."/>
            <person name="Pan J."/>
            <person name="Luo Z.H."/>
            <person name="Li M."/>
        </authorList>
    </citation>
    <scope>NUCLEOTIDE SEQUENCE [LARGE SCALE GENOMIC DNA]</scope>
    <source>
        <strain evidence="1">SpSt-381</strain>
    </source>
</reference>
<dbReference type="AlphaFoldDB" id="A0A832MNU0"/>